<dbReference type="GO" id="GO:0043565">
    <property type="term" value="F:sequence-specific DNA binding"/>
    <property type="evidence" value="ECO:0007669"/>
    <property type="project" value="InterPro"/>
</dbReference>
<dbReference type="InterPro" id="IPR018060">
    <property type="entry name" value="HTH_AraC"/>
</dbReference>
<organism evidence="5 6">
    <name type="scientific">Aliiroseovarius crassostreae</name>
    <dbReference type="NCBI Taxonomy" id="154981"/>
    <lineage>
        <taxon>Bacteria</taxon>
        <taxon>Pseudomonadati</taxon>
        <taxon>Pseudomonadota</taxon>
        <taxon>Alphaproteobacteria</taxon>
        <taxon>Rhodobacterales</taxon>
        <taxon>Paracoccaceae</taxon>
        <taxon>Aliiroseovarius</taxon>
    </lineage>
</organism>
<dbReference type="Proteomes" id="UP000050471">
    <property type="component" value="Unassembled WGS sequence"/>
</dbReference>
<reference evidence="5 6" key="1">
    <citation type="submission" date="2015-09" db="EMBL/GenBank/DDBJ databases">
        <title>Draft genome sequence of Aliiroseovarius crassostreae CV919-312TSm, the causative agent of Roseovarius Oyster Disease (formerly Juvenile Oyster Disease).</title>
        <authorList>
            <person name="Kessner L."/>
            <person name="Spinard E."/>
            <person name="Nelson D."/>
        </authorList>
    </citation>
    <scope>NUCLEOTIDE SEQUENCE [LARGE SCALE GENOMIC DNA]</scope>
    <source>
        <strain evidence="5 6">CV919-312</strain>
    </source>
</reference>
<keyword evidence="2" id="KW-0804">Transcription</keyword>
<proteinExistence type="predicted"/>
<dbReference type="Gene3D" id="3.40.50.880">
    <property type="match status" value="1"/>
</dbReference>
<feature type="signal peptide" evidence="3">
    <location>
        <begin position="1"/>
        <end position="31"/>
    </location>
</feature>
<keyword evidence="6" id="KW-1185">Reference proteome</keyword>
<dbReference type="Pfam" id="PF01965">
    <property type="entry name" value="DJ-1_PfpI"/>
    <property type="match status" value="1"/>
</dbReference>
<evidence type="ECO:0000259" key="4">
    <source>
        <dbReference type="PROSITE" id="PS01124"/>
    </source>
</evidence>
<evidence type="ECO:0000256" key="2">
    <source>
        <dbReference type="ARBA" id="ARBA00023163"/>
    </source>
</evidence>
<dbReference type="SUPFAM" id="SSF46689">
    <property type="entry name" value="Homeodomain-like"/>
    <property type="match status" value="2"/>
</dbReference>
<dbReference type="STRING" id="154981.AKJ29_07870"/>
<dbReference type="Gene3D" id="1.10.10.60">
    <property type="entry name" value="Homeodomain-like"/>
    <property type="match status" value="2"/>
</dbReference>
<dbReference type="RefSeq" id="WP_055192459.1">
    <property type="nucleotide sequence ID" value="NZ_FPBS01000005.1"/>
</dbReference>
<dbReference type="InterPro" id="IPR052158">
    <property type="entry name" value="INH-QAR"/>
</dbReference>
<dbReference type="SUPFAM" id="SSF52317">
    <property type="entry name" value="Class I glutamine amidotransferase-like"/>
    <property type="match status" value="1"/>
</dbReference>
<evidence type="ECO:0000256" key="3">
    <source>
        <dbReference type="SAM" id="SignalP"/>
    </source>
</evidence>
<gene>
    <name evidence="5" type="ORF">AKJ29_07870</name>
</gene>
<dbReference type="SMART" id="SM00342">
    <property type="entry name" value="HTH_ARAC"/>
    <property type="match status" value="1"/>
</dbReference>
<dbReference type="Pfam" id="PF12833">
    <property type="entry name" value="HTH_18"/>
    <property type="match status" value="1"/>
</dbReference>
<keyword evidence="1" id="KW-0805">Transcription regulation</keyword>
<dbReference type="InterPro" id="IPR029062">
    <property type="entry name" value="Class_I_gatase-like"/>
</dbReference>
<dbReference type="AlphaFoldDB" id="A0A0P7IV41"/>
<evidence type="ECO:0000313" key="6">
    <source>
        <dbReference type="Proteomes" id="UP000050471"/>
    </source>
</evidence>
<evidence type="ECO:0000313" key="5">
    <source>
        <dbReference type="EMBL" id="KPN62594.1"/>
    </source>
</evidence>
<dbReference type="CDD" id="cd03136">
    <property type="entry name" value="GATase1_AraC_ArgR_like"/>
    <property type="match status" value="1"/>
</dbReference>
<dbReference type="GO" id="GO:0003700">
    <property type="term" value="F:DNA-binding transcription factor activity"/>
    <property type="evidence" value="ECO:0007669"/>
    <property type="project" value="InterPro"/>
</dbReference>
<dbReference type="PANTHER" id="PTHR43130">
    <property type="entry name" value="ARAC-FAMILY TRANSCRIPTIONAL REGULATOR"/>
    <property type="match status" value="1"/>
</dbReference>
<dbReference type="PANTHER" id="PTHR43130:SF3">
    <property type="entry name" value="HTH-TYPE TRANSCRIPTIONAL REGULATOR RV1931C"/>
    <property type="match status" value="1"/>
</dbReference>
<protein>
    <recommendedName>
        <fullName evidence="4">HTH araC/xylS-type domain-containing protein</fullName>
    </recommendedName>
</protein>
<evidence type="ECO:0000256" key="1">
    <source>
        <dbReference type="ARBA" id="ARBA00023015"/>
    </source>
</evidence>
<dbReference type="EMBL" id="LKBA01000019">
    <property type="protein sequence ID" value="KPN62594.1"/>
    <property type="molecule type" value="Genomic_DNA"/>
</dbReference>
<keyword evidence="3" id="KW-0732">Signal</keyword>
<sequence length="324" mass="35086">MMKSAKIFQPATAPLRIGLLILNAANTLSLAAVVDPLRAANRRAGRELFQWDWFTVDGQAATLTSGLAVPGAPLSQEIEMDALFVIAGFELEQQATPHLSRTLRGLARKGMALGGVDGGPWILARAGLLDSYRATTHWEDLEKFTVQFPEIDVAKDRFVVDGDRLTTGGAGAALDLMLHLIRIRHGDALAMRVAGALIYEPASSDTRPQSVTSPARLSARAPKVAQAIRLMEEHLEDPLPIRALARQLGLSPRSLETRFKSALGTSPGAYFLTLRLDEARRLATDTALPVNEIALRTGFGSPASFARAFKSAHGQSVSHLRERR</sequence>
<dbReference type="InterPro" id="IPR009057">
    <property type="entry name" value="Homeodomain-like_sf"/>
</dbReference>
<accession>A0A0P7IV41</accession>
<feature type="chain" id="PRO_5006140022" description="HTH araC/xylS-type domain-containing protein" evidence="3">
    <location>
        <begin position="32"/>
        <end position="324"/>
    </location>
</feature>
<feature type="domain" description="HTH araC/xylS-type" evidence="4">
    <location>
        <begin position="225"/>
        <end position="323"/>
    </location>
</feature>
<name>A0A0P7IV41_9RHOB</name>
<comment type="caution">
    <text evidence="5">The sequence shown here is derived from an EMBL/GenBank/DDBJ whole genome shotgun (WGS) entry which is preliminary data.</text>
</comment>
<dbReference type="PROSITE" id="PS01124">
    <property type="entry name" value="HTH_ARAC_FAMILY_2"/>
    <property type="match status" value="1"/>
</dbReference>
<dbReference type="InterPro" id="IPR002818">
    <property type="entry name" value="DJ-1/PfpI"/>
</dbReference>